<evidence type="ECO:0000313" key="2">
    <source>
        <dbReference type="EMBL" id="MCL9813343.1"/>
    </source>
</evidence>
<sequence length="88" mass="10373">MSREIEFERDTSRDEVANQLEAFAERLRGDEPIRITIEERSFTVDPPETVEFEIEVDDEGETIGEDVERSIELEIEWETREGEEELPE</sequence>
<evidence type="ECO:0000259" key="1">
    <source>
        <dbReference type="Pfam" id="PF20068"/>
    </source>
</evidence>
<comment type="caution">
    <text evidence="2">The sequence shown here is derived from an EMBL/GenBank/DDBJ whole genome shotgun (WGS) entry which is preliminary data.</text>
</comment>
<gene>
    <name evidence="2" type="ORF">AArcSt11_06705</name>
</gene>
<feature type="domain" description="Amphi-Trp" evidence="1">
    <location>
        <begin position="4"/>
        <end position="84"/>
    </location>
</feature>
<protein>
    <submittedName>
        <fullName evidence="2">Amphi-Trp domain-containing protein</fullName>
    </submittedName>
</protein>
<dbReference type="Proteomes" id="UP001202674">
    <property type="component" value="Unassembled WGS sequence"/>
</dbReference>
<proteinExistence type="predicted"/>
<dbReference type="RefSeq" id="WP_250595665.1">
    <property type="nucleotide sequence ID" value="NZ_JAKRVY010000002.1"/>
</dbReference>
<dbReference type="EMBL" id="JAKRVY010000002">
    <property type="protein sequence ID" value="MCL9813343.1"/>
    <property type="molecule type" value="Genomic_DNA"/>
</dbReference>
<organism evidence="2 3">
    <name type="scientific">Natranaeroarchaeum aerophilus</name>
    <dbReference type="NCBI Taxonomy" id="2917711"/>
    <lineage>
        <taxon>Archaea</taxon>
        <taxon>Methanobacteriati</taxon>
        <taxon>Methanobacteriota</taxon>
        <taxon>Stenosarchaea group</taxon>
        <taxon>Halobacteria</taxon>
        <taxon>Halobacteriales</taxon>
        <taxon>Natronoarchaeaceae</taxon>
        <taxon>Natranaeroarchaeum</taxon>
    </lineage>
</organism>
<accession>A0AAE3K4L1</accession>
<dbReference type="NCBIfam" id="TIGR04354">
    <property type="entry name" value="amphi-Trp"/>
    <property type="match status" value="1"/>
</dbReference>
<dbReference type="Pfam" id="PF20068">
    <property type="entry name" value="Amphi-Trp"/>
    <property type="match status" value="1"/>
</dbReference>
<dbReference type="InterPro" id="IPR027598">
    <property type="entry name" value="Amphi-Trp_dom"/>
</dbReference>
<keyword evidence="3" id="KW-1185">Reference proteome</keyword>
<name>A0AAE3K4L1_9EURY</name>
<dbReference type="AlphaFoldDB" id="A0AAE3K4L1"/>
<reference evidence="2 3" key="1">
    <citation type="journal article" date="2022" name="Syst. Appl. Microbiol.">
        <title>Natronocalculus amylovorans gen. nov., sp. nov., and Natranaeroarchaeum aerophilus sp. nov., dominant culturable amylolytic natronoarchaea from hypersaline soda lakes in southwestern Siberia.</title>
        <authorList>
            <person name="Sorokin D.Y."/>
            <person name="Elcheninov A.G."/>
            <person name="Khizhniak T.V."/>
            <person name="Koenen M."/>
            <person name="Bale N.J."/>
            <person name="Damste J.S.S."/>
            <person name="Kublanov I.V."/>
        </authorList>
    </citation>
    <scope>NUCLEOTIDE SEQUENCE [LARGE SCALE GENOMIC DNA]</scope>
    <source>
        <strain evidence="2 3">AArc-St1-1</strain>
    </source>
</reference>
<evidence type="ECO:0000313" key="3">
    <source>
        <dbReference type="Proteomes" id="UP001202674"/>
    </source>
</evidence>